<keyword evidence="5 13" id="KW-1003">Cell membrane</keyword>
<evidence type="ECO:0000256" key="14">
    <source>
        <dbReference type="SAM" id="MobiDB-lite"/>
    </source>
</evidence>
<keyword evidence="11 13" id="KW-1006">Bacterial flagellum protein export</keyword>
<dbReference type="PANTHER" id="PTHR30531:SF12">
    <property type="entry name" value="FLAGELLAR BIOSYNTHETIC PROTEIN FLHB"/>
    <property type="match status" value="1"/>
</dbReference>
<evidence type="ECO:0000313" key="16">
    <source>
        <dbReference type="Proteomes" id="UP000254266"/>
    </source>
</evidence>
<evidence type="ECO:0000256" key="9">
    <source>
        <dbReference type="ARBA" id="ARBA00022989"/>
    </source>
</evidence>
<keyword evidence="7 13" id="KW-1005">Bacterial flagellum biogenesis</keyword>
<dbReference type="NCBIfam" id="TIGR00328">
    <property type="entry name" value="flhB"/>
    <property type="match status" value="1"/>
</dbReference>
<dbReference type="InterPro" id="IPR006135">
    <property type="entry name" value="T3SS_substrate_exporter"/>
</dbReference>
<organism evidence="15 16">
    <name type="scientific">endosymbiont of Galathealinum brachiosum</name>
    <dbReference type="NCBI Taxonomy" id="2200906"/>
    <lineage>
        <taxon>Bacteria</taxon>
        <taxon>Pseudomonadati</taxon>
        <taxon>Pseudomonadota</taxon>
        <taxon>Gammaproteobacteria</taxon>
        <taxon>sulfur-oxidizing symbionts</taxon>
    </lineage>
</organism>
<dbReference type="Gene3D" id="6.10.250.2080">
    <property type="match status" value="1"/>
</dbReference>
<feature type="transmembrane region" description="Helical" evidence="13">
    <location>
        <begin position="91"/>
        <end position="117"/>
    </location>
</feature>
<dbReference type="PANTHER" id="PTHR30531">
    <property type="entry name" value="FLAGELLAR BIOSYNTHETIC PROTEIN FLHB"/>
    <property type="match status" value="1"/>
</dbReference>
<feature type="compositionally biased region" description="Basic and acidic residues" evidence="14">
    <location>
        <begin position="7"/>
        <end position="24"/>
    </location>
</feature>
<comment type="caution">
    <text evidence="15">The sequence shown here is derived from an EMBL/GenBank/DDBJ whole genome shotgun (WGS) entry which is preliminary data.</text>
</comment>
<dbReference type="PRINTS" id="PR00950">
    <property type="entry name" value="TYPE3IMSPROT"/>
</dbReference>
<dbReference type="AlphaFoldDB" id="A0A370DA38"/>
<feature type="compositionally biased region" description="Basic and acidic residues" evidence="14">
    <location>
        <begin position="356"/>
        <end position="375"/>
    </location>
</feature>
<keyword evidence="9 13" id="KW-1133">Transmembrane helix</keyword>
<comment type="similarity">
    <text evidence="2 13">Belongs to the type III secretion exporter family.</text>
</comment>
<evidence type="ECO:0000313" key="15">
    <source>
        <dbReference type="EMBL" id="RDH81157.1"/>
    </source>
</evidence>
<keyword evidence="15" id="KW-0969">Cilium</keyword>
<comment type="subcellular location">
    <subcellularLocation>
        <location evidence="1">Cell membrane</location>
        <topology evidence="1">Multi-pass membrane protein</topology>
    </subcellularLocation>
</comment>
<proteinExistence type="inferred from homology"/>
<evidence type="ECO:0000256" key="1">
    <source>
        <dbReference type="ARBA" id="ARBA00004651"/>
    </source>
</evidence>
<dbReference type="GO" id="GO:0005886">
    <property type="term" value="C:plasma membrane"/>
    <property type="evidence" value="ECO:0007669"/>
    <property type="project" value="UniProtKB-SubCell"/>
</dbReference>
<dbReference type="GO" id="GO:0009306">
    <property type="term" value="P:protein secretion"/>
    <property type="evidence" value="ECO:0007669"/>
    <property type="project" value="InterPro"/>
</dbReference>
<evidence type="ECO:0000256" key="6">
    <source>
        <dbReference type="ARBA" id="ARBA00022692"/>
    </source>
</evidence>
<gene>
    <name evidence="13 15" type="primary">flhB</name>
    <name evidence="15" type="ORF">DIZ80_13655</name>
</gene>
<evidence type="ECO:0000256" key="5">
    <source>
        <dbReference type="ARBA" id="ARBA00022475"/>
    </source>
</evidence>
<keyword evidence="6 13" id="KW-0812">Transmembrane</keyword>
<evidence type="ECO:0000256" key="3">
    <source>
        <dbReference type="ARBA" id="ARBA00021622"/>
    </source>
</evidence>
<evidence type="ECO:0000256" key="12">
    <source>
        <dbReference type="ARBA" id="ARBA00025078"/>
    </source>
</evidence>
<dbReference type="InterPro" id="IPR029025">
    <property type="entry name" value="T3SS_substrate_exporter_C"/>
</dbReference>
<keyword evidence="8 13" id="KW-0653">Protein transport</keyword>
<keyword evidence="15" id="KW-0282">Flagellum</keyword>
<keyword evidence="4 13" id="KW-0813">Transport</keyword>
<accession>A0A370DA38</accession>
<protein>
    <recommendedName>
        <fullName evidence="3 13">Flagellar biosynthetic protein FlhB</fullName>
    </recommendedName>
</protein>
<feature type="transmembrane region" description="Helical" evidence="13">
    <location>
        <begin position="190"/>
        <end position="212"/>
    </location>
</feature>
<dbReference type="Pfam" id="PF01312">
    <property type="entry name" value="Bac_export_2"/>
    <property type="match status" value="1"/>
</dbReference>
<keyword evidence="15" id="KW-0966">Cell projection</keyword>
<evidence type="ECO:0000256" key="13">
    <source>
        <dbReference type="RuleBase" id="RU364091"/>
    </source>
</evidence>
<keyword evidence="16" id="KW-1185">Reference proteome</keyword>
<dbReference type="FunFam" id="3.40.1690.10:FF:000001">
    <property type="entry name" value="Flagellar biosynthetic protein FlhB"/>
    <property type="match status" value="1"/>
</dbReference>
<dbReference type="InterPro" id="IPR006136">
    <property type="entry name" value="FlhB"/>
</dbReference>
<dbReference type="Gene3D" id="3.40.1690.10">
    <property type="entry name" value="secretion proteins EscU"/>
    <property type="match status" value="1"/>
</dbReference>
<feature type="transmembrane region" description="Helical" evidence="13">
    <location>
        <begin position="34"/>
        <end position="55"/>
    </location>
</feature>
<name>A0A370DA38_9GAMM</name>
<evidence type="ECO:0000256" key="10">
    <source>
        <dbReference type="ARBA" id="ARBA00023136"/>
    </source>
</evidence>
<evidence type="ECO:0000256" key="4">
    <source>
        <dbReference type="ARBA" id="ARBA00022448"/>
    </source>
</evidence>
<feature type="transmembrane region" description="Helical" evidence="13">
    <location>
        <begin position="154"/>
        <end position="170"/>
    </location>
</feature>
<evidence type="ECO:0000256" key="2">
    <source>
        <dbReference type="ARBA" id="ARBA00010690"/>
    </source>
</evidence>
<feature type="region of interest" description="Disordered" evidence="14">
    <location>
        <begin position="1"/>
        <end position="24"/>
    </location>
</feature>
<comment type="function">
    <text evidence="12 13">Required for formation of the rod structure in the basal body of the flagellar apparatus. Together with FliI and FliH, may constitute the export apparatus of flagellin.</text>
</comment>
<sequence>MAESESGQERSEEPTQKKIEDAKKKGQIARSRDFNTMVIIALAATALIMIGHVMVSDLSEIMSRNLQPAREDIFDPRGVVRWFYAAILDGVWLLVPFFALMFVGALFAPISIGGWAFSFETITPKLSKLDPIKGMKKIFSVKGLVELIKTMGKFILVAAVALIVIRLNMSDYLELGNMPMKPALVKAGELVTWAFLLVTIALMIISAIDVPFQIWDHKKQMKMTLQEVKDEMKDTEGKPEVKAKIRQTQREMAEARMMDSVPDADVVITNPTHFAVALKYDPENMRAPLVLAKGADLVAANIRRVASANEILLLESPPLARALYHTTDIGREIPHGLYVAVAQVLAYVFQLRDVQKNGGEKPSRPETEIPEEFEKFVNMPGDAPLEP</sequence>
<evidence type="ECO:0000256" key="7">
    <source>
        <dbReference type="ARBA" id="ARBA00022795"/>
    </source>
</evidence>
<reference evidence="15 16" key="1">
    <citation type="journal article" date="2018" name="ISME J.">
        <title>Endosymbiont genomes yield clues of tubeworm success.</title>
        <authorList>
            <person name="Li Y."/>
            <person name="Liles M.R."/>
            <person name="Halanych K.M."/>
        </authorList>
    </citation>
    <scope>NUCLEOTIDE SEQUENCE [LARGE SCALE GENOMIC DNA]</scope>
    <source>
        <strain evidence="15">A1464</strain>
    </source>
</reference>
<dbReference type="EMBL" id="QFXC01000013">
    <property type="protein sequence ID" value="RDH81157.1"/>
    <property type="molecule type" value="Genomic_DNA"/>
</dbReference>
<evidence type="ECO:0000256" key="8">
    <source>
        <dbReference type="ARBA" id="ARBA00022927"/>
    </source>
</evidence>
<evidence type="ECO:0000256" key="11">
    <source>
        <dbReference type="ARBA" id="ARBA00023225"/>
    </source>
</evidence>
<keyword evidence="10 13" id="KW-0472">Membrane</keyword>
<dbReference type="SUPFAM" id="SSF160544">
    <property type="entry name" value="EscU C-terminal domain-like"/>
    <property type="match status" value="1"/>
</dbReference>
<dbReference type="Proteomes" id="UP000254266">
    <property type="component" value="Unassembled WGS sequence"/>
</dbReference>
<feature type="region of interest" description="Disordered" evidence="14">
    <location>
        <begin position="356"/>
        <end position="387"/>
    </location>
</feature>
<dbReference type="GO" id="GO:0044780">
    <property type="term" value="P:bacterial-type flagellum assembly"/>
    <property type="evidence" value="ECO:0007669"/>
    <property type="project" value="InterPro"/>
</dbReference>